<organism evidence="1">
    <name type="scientific">Siphoviridae sp. ctXZx16</name>
    <dbReference type="NCBI Taxonomy" id="2826371"/>
    <lineage>
        <taxon>Viruses</taxon>
        <taxon>Duplodnaviria</taxon>
        <taxon>Heunggongvirae</taxon>
        <taxon>Uroviricota</taxon>
        <taxon>Caudoviricetes</taxon>
    </lineage>
</organism>
<reference evidence="1" key="1">
    <citation type="journal article" date="2021" name="Proc. Natl. Acad. Sci. U.S.A.">
        <title>A Catalog of Tens of Thousands of Viruses from Human Metagenomes Reveals Hidden Associations with Chronic Diseases.</title>
        <authorList>
            <person name="Tisza M.J."/>
            <person name="Buck C.B."/>
        </authorList>
    </citation>
    <scope>NUCLEOTIDE SEQUENCE</scope>
    <source>
        <strain evidence="1">CtXZx16</strain>
    </source>
</reference>
<name>A0A8S5MLR2_9CAUD</name>
<dbReference type="EMBL" id="BK014925">
    <property type="protein sequence ID" value="DAD82983.1"/>
    <property type="molecule type" value="Genomic_DNA"/>
</dbReference>
<sequence length="203" mass="23536">MLKAINIKWDTSDEEWNDTLTSSMINAIADNLPTEVNIPEELIKGYDGTNLDTYYPDISDWLSDKYGFCHYGFEIEGKDEDIKIRKGDENMLLIKRDNRFKQGDIECLYQIVAGDLAKAVKRIGFSTTFNDGLNRLEDEVINNKDLAIYVSYDEKEKETSVYVTDNDNVKKLIDMIYIARITGNYIMDKKLIVKIINDWMKNN</sequence>
<proteinExistence type="predicted"/>
<evidence type="ECO:0000313" key="1">
    <source>
        <dbReference type="EMBL" id="DAD82983.1"/>
    </source>
</evidence>
<protein>
    <submittedName>
        <fullName evidence="1">Uncharacterized protein</fullName>
    </submittedName>
</protein>
<accession>A0A8S5MLR2</accession>